<comment type="caution">
    <text evidence="2">The sequence shown here is derived from an EMBL/GenBank/DDBJ whole genome shotgun (WGS) entry which is preliminary data.</text>
</comment>
<proteinExistence type="predicted"/>
<keyword evidence="3" id="KW-1185">Reference proteome</keyword>
<evidence type="ECO:0000313" key="3">
    <source>
        <dbReference type="Proteomes" id="UP000314294"/>
    </source>
</evidence>
<name>A0A4Z2GTX9_9TELE</name>
<accession>A0A4Z2GTX9</accession>
<reference evidence="2 3" key="1">
    <citation type="submission" date="2019-03" db="EMBL/GenBank/DDBJ databases">
        <title>First draft genome of Liparis tanakae, snailfish: a comprehensive survey of snailfish specific genes.</title>
        <authorList>
            <person name="Kim W."/>
            <person name="Song I."/>
            <person name="Jeong J.-H."/>
            <person name="Kim D."/>
            <person name="Kim S."/>
            <person name="Ryu S."/>
            <person name="Song J.Y."/>
            <person name="Lee S.K."/>
        </authorList>
    </citation>
    <scope>NUCLEOTIDE SEQUENCE [LARGE SCALE GENOMIC DNA]</scope>
    <source>
        <tissue evidence="2">Muscle</tissue>
    </source>
</reference>
<gene>
    <name evidence="2" type="ORF">EYF80_033579</name>
</gene>
<protein>
    <submittedName>
        <fullName evidence="2">Uncharacterized protein</fullName>
    </submittedName>
</protein>
<dbReference type="Proteomes" id="UP000314294">
    <property type="component" value="Unassembled WGS sequence"/>
</dbReference>
<feature type="region of interest" description="Disordered" evidence="1">
    <location>
        <begin position="1"/>
        <end position="65"/>
    </location>
</feature>
<dbReference type="EMBL" id="SRLO01000434">
    <property type="protein sequence ID" value="TNN56203.1"/>
    <property type="molecule type" value="Genomic_DNA"/>
</dbReference>
<sequence length="65" mass="7112">MHKERRGRLLMRPDETFSRIPGQSPGLQLATLLPAVQTNRASPGEPPEPSRAKPSRDKPPTSDGP</sequence>
<evidence type="ECO:0000313" key="2">
    <source>
        <dbReference type="EMBL" id="TNN56203.1"/>
    </source>
</evidence>
<evidence type="ECO:0000256" key="1">
    <source>
        <dbReference type="SAM" id="MobiDB-lite"/>
    </source>
</evidence>
<feature type="compositionally biased region" description="Basic and acidic residues" evidence="1">
    <location>
        <begin position="48"/>
        <end position="65"/>
    </location>
</feature>
<organism evidence="2 3">
    <name type="scientific">Liparis tanakae</name>
    <name type="common">Tanaka's snailfish</name>
    <dbReference type="NCBI Taxonomy" id="230148"/>
    <lineage>
        <taxon>Eukaryota</taxon>
        <taxon>Metazoa</taxon>
        <taxon>Chordata</taxon>
        <taxon>Craniata</taxon>
        <taxon>Vertebrata</taxon>
        <taxon>Euteleostomi</taxon>
        <taxon>Actinopterygii</taxon>
        <taxon>Neopterygii</taxon>
        <taxon>Teleostei</taxon>
        <taxon>Neoteleostei</taxon>
        <taxon>Acanthomorphata</taxon>
        <taxon>Eupercaria</taxon>
        <taxon>Perciformes</taxon>
        <taxon>Cottioidei</taxon>
        <taxon>Cottales</taxon>
        <taxon>Liparidae</taxon>
        <taxon>Liparis</taxon>
    </lineage>
</organism>
<dbReference type="AlphaFoldDB" id="A0A4Z2GTX9"/>